<protein>
    <submittedName>
        <fullName evidence="1">Nucleotidyltransferase family protein</fullName>
    </submittedName>
</protein>
<reference evidence="1 2" key="1">
    <citation type="submission" date="2024-03" db="EMBL/GenBank/DDBJ databases">
        <title>Complete genome of BD2.</title>
        <authorList>
            <person name="Cao G."/>
        </authorList>
    </citation>
    <scope>NUCLEOTIDE SEQUENCE [LARGE SCALE GENOMIC DNA]</scope>
    <source>
        <strain evidence="1 2">BD2</strain>
    </source>
</reference>
<dbReference type="PANTHER" id="PTHR39166:SF1">
    <property type="entry name" value="BLL1166 PROTEIN"/>
    <property type="match status" value="1"/>
</dbReference>
<dbReference type="EMBL" id="CP148074">
    <property type="protein sequence ID" value="WXL25862.1"/>
    <property type="molecule type" value="Genomic_DNA"/>
</dbReference>
<sequence>MHQQLLAILAADPMRMAVLRQVKALGLPDCWVAAGCVRNAVWDQLHQLPISTPLADIDVIWFDPDQASAEVDARFEQALQQMDSRHNWSVKNQARMHLGNADQPYTSSTDAMCYWPETATAVAVRLGVDEQIEIAAPYGLGDLFNLIVRPTAKFAAEKQPIYTQRQRSKNWAAIWPQLRFAEG</sequence>
<dbReference type="PANTHER" id="PTHR39166">
    <property type="entry name" value="BLL1166 PROTEIN"/>
    <property type="match status" value="1"/>
</dbReference>
<organism evidence="1 2">
    <name type="scientific">Ectopseudomonas mendocina</name>
    <name type="common">Pseudomonas mendocina</name>
    <dbReference type="NCBI Taxonomy" id="300"/>
    <lineage>
        <taxon>Bacteria</taxon>
        <taxon>Pseudomonadati</taxon>
        <taxon>Pseudomonadota</taxon>
        <taxon>Gammaproteobacteria</taxon>
        <taxon>Pseudomonadales</taxon>
        <taxon>Pseudomonadaceae</taxon>
        <taxon>Ectopseudomonas</taxon>
    </lineage>
</organism>
<evidence type="ECO:0000313" key="2">
    <source>
        <dbReference type="Proteomes" id="UP001476583"/>
    </source>
</evidence>
<name>A0ABZ2RFU0_ECTME</name>
<keyword evidence="2" id="KW-1185">Reference proteome</keyword>
<dbReference type="Proteomes" id="UP001476583">
    <property type="component" value="Chromosome"/>
</dbReference>
<gene>
    <name evidence="1" type="ORF">WG219_21640</name>
</gene>
<accession>A0ABZ2RFU0</accession>
<dbReference type="Pfam" id="PF06042">
    <property type="entry name" value="NTP_transf_6"/>
    <property type="match status" value="1"/>
</dbReference>
<proteinExistence type="predicted"/>
<evidence type="ECO:0000313" key="1">
    <source>
        <dbReference type="EMBL" id="WXL25862.1"/>
    </source>
</evidence>
<dbReference type="InterPro" id="IPR009267">
    <property type="entry name" value="NTP_transf_6"/>
</dbReference>